<feature type="region of interest" description="Disordered" evidence="1">
    <location>
        <begin position="39"/>
        <end position="61"/>
    </location>
</feature>
<gene>
    <name evidence="2" type="ORF">C6N75_25700</name>
</gene>
<protein>
    <submittedName>
        <fullName evidence="2">Uncharacterized protein</fullName>
    </submittedName>
</protein>
<dbReference type="Proteomes" id="UP000239322">
    <property type="component" value="Unassembled WGS sequence"/>
</dbReference>
<organism evidence="2 3">
    <name type="scientific">Streptomyces solincola</name>
    <dbReference type="NCBI Taxonomy" id="2100817"/>
    <lineage>
        <taxon>Bacteria</taxon>
        <taxon>Bacillati</taxon>
        <taxon>Actinomycetota</taxon>
        <taxon>Actinomycetes</taxon>
        <taxon>Kitasatosporales</taxon>
        <taxon>Streptomycetaceae</taxon>
        <taxon>Streptomyces</taxon>
    </lineage>
</organism>
<comment type="caution">
    <text evidence="2">The sequence shown here is derived from an EMBL/GenBank/DDBJ whole genome shotgun (WGS) entry which is preliminary data.</text>
</comment>
<evidence type="ECO:0000313" key="2">
    <source>
        <dbReference type="EMBL" id="PRH76425.1"/>
    </source>
</evidence>
<keyword evidence="3" id="KW-1185">Reference proteome</keyword>
<dbReference type="AlphaFoldDB" id="A0A2S9PPS6"/>
<sequence>MVPTQPSRAFAASLRALVTFSRFVPALASSAGLALSRKSSMALSGAPSKSERPVPPPRPNGMMVRRVLRASVT</sequence>
<dbReference type="EMBL" id="PVLV01000501">
    <property type="protein sequence ID" value="PRH76425.1"/>
    <property type="molecule type" value="Genomic_DNA"/>
</dbReference>
<reference evidence="2 3" key="1">
    <citation type="submission" date="2018-03" db="EMBL/GenBank/DDBJ databases">
        <title>Novel Streptomyces sp. from soil.</title>
        <authorList>
            <person name="Tan G.Y.A."/>
            <person name="Lee Z.Y."/>
        </authorList>
    </citation>
    <scope>NUCLEOTIDE SEQUENCE [LARGE SCALE GENOMIC DNA]</scope>
    <source>
        <strain evidence="2 3">ST5x</strain>
    </source>
</reference>
<name>A0A2S9PPS6_9ACTN</name>
<proteinExistence type="predicted"/>
<accession>A0A2S9PPS6</accession>
<evidence type="ECO:0000313" key="3">
    <source>
        <dbReference type="Proteomes" id="UP000239322"/>
    </source>
</evidence>
<evidence type="ECO:0000256" key="1">
    <source>
        <dbReference type="SAM" id="MobiDB-lite"/>
    </source>
</evidence>